<evidence type="ECO:0000259" key="1">
    <source>
        <dbReference type="Pfam" id="PF07883"/>
    </source>
</evidence>
<dbReference type="SUPFAM" id="SSF51182">
    <property type="entry name" value="RmlC-like cupins"/>
    <property type="match status" value="1"/>
</dbReference>
<accession>A0A5S3PGW5</accession>
<evidence type="ECO:0000313" key="2">
    <source>
        <dbReference type="EMBL" id="TMM52551.1"/>
    </source>
</evidence>
<dbReference type="PANTHER" id="PTHR36440:SF1">
    <property type="entry name" value="PUTATIVE (AFU_ORTHOLOGUE AFUA_8G07350)-RELATED"/>
    <property type="match status" value="1"/>
</dbReference>
<evidence type="ECO:0000313" key="3">
    <source>
        <dbReference type="Proteomes" id="UP000309550"/>
    </source>
</evidence>
<dbReference type="AlphaFoldDB" id="A0A5S3PGW5"/>
<feature type="domain" description="Cupin type-2" evidence="1">
    <location>
        <begin position="28"/>
        <end position="90"/>
    </location>
</feature>
<dbReference type="InterPro" id="IPR013096">
    <property type="entry name" value="Cupin_2"/>
</dbReference>
<dbReference type="InterPro" id="IPR053146">
    <property type="entry name" value="QDO-like"/>
</dbReference>
<dbReference type="EMBL" id="VANS01000002">
    <property type="protein sequence ID" value="TMM52551.1"/>
    <property type="molecule type" value="Genomic_DNA"/>
</dbReference>
<comment type="caution">
    <text evidence="2">The sequence shown here is derived from an EMBL/GenBank/DDBJ whole genome shotgun (WGS) entry which is preliminary data.</text>
</comment>
<keyword evidence="3" id="KW-1185">Reference proteome</keyword>
<proteinExistence type="predicted"/>
<name>A0A5S3PGW5_9RHOB</name>
<organism evidence="2 3">
    <name type="scientific">Sulfitobacter sabulilitoris</name>
    <dbReference type="NCBI Taxonomy" id="2562655"/>
    <lineage>
        <taxon>Bacteria</taxon>
        <taxon>Pseudomonadati</taxon>
        <taxon>Pseudomonadota</taxon>
        <taxon>Alphaproteobacteria</taxon>
        <taxon>Rhodobacterales</taxon>
        <taxon>Roseobacteraceae</taxon>
        <taxon>Sulfitobacter</taxon>
    </lineage>
</organism>
<dbReference type="PANTHER" id="PTHR36440">
    <property type="entry name" value="PUTATIVE (AFU_ORTHOLOGUE AFUA_8G07350)-RELATED"/>
    <property type="match status" value="1"/>
</dbReference>
<sequence>MSNCYKFALSGNDSGGKACILDAMAFAGAEMPRHIHTGDDEIFTLVSGSCEFWLGDKYVTPGLGEPLHIRRGVEHGFRITGDGPARYVMILSPGASEGFFRAMGDTGLTFEDDGARIEAIAAHHQMQFTGMAPAPLS</sequence>
<dbReference type="Proteomes" id="UP000309550">
    <property type="component" value="Unassembled WGS sequence"/>
</dbReference>
<dbReference type="InterPro" id="IPR011051">
    <property type="entry name" value="RmlC_Cupin_sf"/>
</dbReference>
<dbReference type="Pfam" id="PF07883">
    <property type="entry name" value="Cupin_2"/>
    <property type="match status" value="1"/>
</dbReference>
<reference evidence="2 3" key="1">
    <citation type="submission" date="2019-05" db="EMBL/GenBank/DDBJ databases">
        <title>Sulfitobacter sabulilitoris sp. nov., isolated from a marine sand.</title>
        <authorList>
            <person name="Yoon J.-H."/>
        </authorList>
    </citation>
    <scope>NUCLEOTIDE SEQUENCE [LARGE SCALE GENOMIC DNA]</scope>
    <source>
        <strain evidence="2 3">HSMS-29</strain>
    </source>
</reference>
<gene>
    <name evidence="2" type="ORF">FDT80_09735</name>
</gene>
<dbReference type="Gene3D" id="2.60.120.10">
    <property type="entry name" value="Jelly Rolls"/>
    <property type="match status" value="1"/>
</dbReference>
<dbReference type="InterPro" id="IPR014710">
    <property type="entry name" value="RmlC-like_jellyroll"/>
</dbReference>
<protein>
    <submittedName>
        <fullName evidence="2">Cupin domain-containing protein</fullName>
    </submittedName>
</protein>